<keyword evidence="2" id="KW-1185">Reference proteome</keyword>
<proteinExistence type="predicted"/>
<protein>
    <submittedName>
        <fullName evidence="1">38K</fullName>
    </submittedName>
</protein>
<dbReference type="CDD" id="cd01427">
    <property type="entry name" value="HAD_like"/>
    <property type="match status" value="1"/>
</dbReference>
<evidence type="ECO:0000313" key="1">
    <source>
        <dbReference type="EMBL" id="ABC74933.1"/>
    </source>
</evidence>
<dbReference type="EMBL" id="DQ317692">
    <property type="protein sequence ID" value="ABC74933.1"/>
    <property type="molecule type" value="Genomic_DNA"/>
</dbReference>
<dbReference type="InterPro" id="IPR007827">
    <property type="entry name" value="DUF705"/>
</dbReference>
<dbReference type="SUPFAM" id="SSF56784">
    <property type="entry name" value="HAD-like"/>
    <property type="match status" value="1"/>
</dbReference>
<dbReference type="Gene3D" id="3.40.50.1000">
    <property type="entry name" value="HAD superfamily/HAD-like"/>
    <property type="match status" value="1"/>
</dbReference>
<dbReference type="InterPro" id="IPR010033">
    <property type="entry name" value="HAD_SF_ppase_IIIC"/>
</dbReference>
<dbReference type="NCBIfam" id="TIGR01681">
    <property type="entry name" value="HAD-SF-IIIC"/>
    <property type="match status" value="1"/>
</dbReference>
<dbReference type="OrthoDB" id="4999at10239"/>
<organism evidence="1 2">
    <name type="scientific">Neodiprion abietis nucleopolyhedrovirus</name>
    <dbReference type="NCBI Taxonomy" id="204507"/>
    <lineage>
        <taxon>Viruses</taxon>
        <taxon>Viruses incertae sedis</taxon>
        <taxon>Naldaviricetes</taxon>
        <taxon>Lefavirales</taxon>
        <taxon>Baculoviridae</taxon>
        <taxon>Gammabaculovirus</taxon>
        <taxon>Gammabaculovirus neabietis</taxon>
    </lineage>
</organism>
<accession>Q0ZP21</accession>
<dbReference type="KEGG" id="vg:4179116"/>
<dbReference type="NCBIfam" id="TIGR01684">
    <property type="entry name" value="viral_ppase"/>
    <property type="match status" value="1"/>
</dbReference>
<dbReference type="InterPro" id="IPR023214">
    <property type="entry name" value="HAD_sf"/>
</dbReference>
<dbReference type="Pfam" id="PF05152">
    <property type="entry name" value="DUF705"/>
    <property type="match status" value="1"/>
</dbReference>
<name>Q0ZP21_9CBAC</name>
<dbReference type="Gene3D" id="3.30.1240.10">
    <property type="match status" value="1"/>
</dbReference>
<dbReference type="InterPro" id="IPR036412">
    <property type="entry name" value="HAD-like_sf"/>
</dbReference>
<dbReference type="RefSeq" id="YP_667907.1">
    <property type="nucleotide sequence ID" value="NC_008252.1"/>
</dbReference>
<reference evidence="1 2" key="1">
    <citation type="journal article" date="2006" name="J. Virol.">
        <title>Sequence analysis and organization of the Neodiprion abietis nucleopolyhedrovirus genome.</title>
        <authorList>
            <person name="Duffy S.P."/>
            <person name="Young A.M."/>
            <person name="Morin B."/>
            <person name="Lucarotti C.J."/>
            <person name="Koop B.F."/>
            <person name="Levin D.B."/>
        </authorList>
    </citation>
    <scope>NUCLEOTIDE SEQUENCE [LARGE SCALE GENOMIC DNA]</scope>
</reference>
<sequence>MDSWLCLINVNAKEKENVLYMTTFTPLNNTYSFDVSNYIKYIVVKILADTKIKIFVNRLAQIWSLDNVIYEKFMTKDDMREIRKYMRKAFELQNCGPAFVLDDDNSIAHVQSLSEWCKYKISDVSSIQEIGLYSPVKHVIVFDLDNTLITDSIPAELRCHTVIDSLHKLAENHILVLWSYGNAEHVEKSLKEINLPTSLFTSIICGGRSANFENNNQQKRSFLVESIVKDMSNLPKSVTVVTQYLNSECLYYFKSFTLVDDKKSNQINYDFFIQCKKAKKPIHDWCVYHDIIVTNLNAYDMSIEV</sequence>
<dbReference type="Proteomes" id="UP000242804">
    <property type="component" value="Segment"/>
</dbReference>
<dbReference type="GeneID" id="4179116"/>
<evidence type="ECO:0000313" key="2">
    <source>
        <dbReference type="Proteomes" id="UP000242804"/>
    </source>
</evidence>